<dbReference type="Proteomes" id="UP000003112">
    <property type="component" value="Unassembled WGS sequence"/>
</dbReference>
<dbReference type="HOGENOM" id="CLU_2194565_0_0_10"/>
<comment type="caution">
    <text evidence="1">The sequence shown here is derived from an EMBL/GenBank/DDBJ whole genome shotgun (WGS) entry which is preliminary data.</text>
</comment>
<name>E6K6P4_9BACT</name>
<proteinExistence type="predicted"/>
<evidence type="ECO:0000313" key="2">
    <source>
        <dbReference type="Proteomes" id="UP000003112"/>
    </source>
</evidence>
<gene>
    <name evidence="1" type="ORF">HMPREF6485_1293</name>
</gene>
<dbReference type="GeneID" id="93536104"/>
<organism evidence="1 2">
    <name type="scientific">Segatella buccae ATCC 33574</name>
    <dbReference type="NCBI Taxonomy" id="873513"/>
    <lineage>
        <taxon>Bacteria</taxon>
        <taxon>Pseudomonadati</taxon>
        <taxon>Bacteroidota</taxon>
        <taxon>Bacteroidia</taxon>
        <taxon>Bacteroidales</taxon>
        <taxon>Prevotellaceae</taxon>
        <taxon>Segatella</taxon>
    </lineage>
</organism>
<dbReference type="STRING" id="873513.HMPREF6485_1293"/>
<dbReference type="RefSeq" id="WP_004345322.1">
    <property type="nucleotide sequence ID" value="NZ_GL586311.1"/>
</dbReference>
<reference evidence="1 2" key="1">
    <citation type="submission" date="2010-10" db="EMBL/GenBank/DDBJ databases">
        <authorList>
            <person name="Muzny D."/>
            <person name="Qin X."/>
            <person name="Deng J."/>
            <person name="Jiang H."/>
            <person name="Liu Y."/>
            <person name="Qu J."/>
            <person name="Song X.-Z."/>
            <person name="Zhang L."/>
            <person name="Thornton R."/>
            <person name="Coyle M."/>
            <person name="Francisco L."/>
            <person name="Jackson L."/>
            <person name="Javaid M."/>
            <person name="Korchina V."/>
            <person name="Kovar C."/>
            <person name="Mata R."/>
            <person name="Mathew T."/>
            <person name="Ngo R."/>
            <person name="Nguyen L."/>
            <person name="Nguyen N."/>
            <person name="Okwuonu G."/>
            <person name="Ongeri F."/>
            <person name="Pham C."/>
            <person name="Simmons D."/>
            <person name="Wilczek-Boney K."/>
            <person name="Hale W."/>
            <person name="Jakkamsetti A."/>
            <person name="Pham P."/>
            <person name="Ruth R."/>
            <person name="San Lucas F."/>
            <person name="Warren J."/>
            <person name="Zhang J."/>
            <person name="Zhao Z."/>
            <person name="Zhou C."/>
            <person name="Zhu D."/>
            <person name="Lee S."/>
            <person name="Bess C."/>
            <person name="Blankenburg K."/>
            <person name="Forbes L."/>
            <person name="Fu Q."/>
            <person name="Gubbala S."/>
            <person name="Hirani K."/>
            <person name="Jayaseelan J.C."/>
            <person name="Lara F."/>
            <person name="Munidasa M."/>
            <person name="Palculict T."/>
            <person name="Patil S."/>
            <person name="Pu L.-L."/>
            <person name="Saada N."/>
            <person name="Tang L."/>
            <person name="Weissenberger G."/>
            <person name="Zhu Y."/>
            <person name="Hemphill L."/>
            <person name="Shang Y."/>
            <person name="Youmans B."/>
            <person name="Ayvaz T."/>
            <person name="Ross M."/>
            <person name="Santibanez J."/>
            <person name="Aqrawi P."/>
            <person name="Gross S."/>
            <person name="Joshi V."/>
            <person name="Fowler G."/>
            <person name="Nazareth L."/>
            <person name="Reid J."/>
            <person name="Worley K."/>
            <person name="Petrosino J."/>
            <person name="Highlander S."/>
            <person name="Gibbs R."/>
        </authorList>
    </citation>
    <scope>NUCLEOTIDE SEQUENCE [LARGE SCALE GENOMIC DNA]</scope>
    <source>
        <strain evidence="1 2">ATCC 33574</strain>
    </source>
</reference>
<keyword evidence="2" id="KW-1185">Reference proteome</keyword>
<dbReference type="AlphaFoldDB" id="E6K6P4"/>
<accession>E6K6P4</accession>
<dbReference type="EMBL" id="AEPD01000026">
    <property type="protein sequence ID" value="EFU30724.1"/>
    <property type="molecule type" value="Genomic_DNA"/>
</dbReference>
<protein>
    <submittedName>
        <fullName evidence="1">Uncharacterized protein</fullName>
    </submittedName>
</protein>
<sequence length="108" mass="12351">MTNEKMKDLLVNFGEKTISDVSIIREEELREHVMMYFCDVICEKEKDGYVPSFQALPILVYPDGTVFTLWDWQGAYPKNGSEVADFDWQLETTGTKAIILDGLPRVLG</sequence>
<evidence type="ECO:0000313" key="1">
    <source>
        <dbReference type="EMBL" id="EFU30724.1"/>
    </source>
</evidence>